<protein>
    <submittedName>
        <fullName evidence="2">Uncharacterized protein</fullName>
    </submittedName>
</protein>
<dbReference type="EMBL" id="BK015953">
    <property type="protein sequence ID" value="DAF86808.1"/>
    <property type="molecule type" value="Genomic_DNA"/>
</dbReference>
<reference evidence="2" key="1">
    <citation type="journal article" date="2021" name="Proc. Natl. Acad. Sci. U.S.A.">
        <title>A Catalog of Tens of Thousands of Viruses from Human Metagenomes Reveals Hidden Associations with Chronic Diseases.</title>
        <authorList>
            <person name="Tisza M.J."/>
            <person name="Buck C.B."/>
        </authorList>
    </citation>
    <scope>NUCLEOTIDE SEQUENCE</scope>
    <source>
        <strain evidence="2">CtvuW5</strain>
    </source>
</reference>
<keyword evidence="1" id="KW-0472">Membrane</keyword>
<accession>A0A8S5TX88</accession>
<proteinExistence type="predicted"/>
<keyword evidence="1" id="KW-0812">Transmembrane</keyword>
<organism evidence="2">
    <name type="scientific">Siphoviridae sp. ctvuW5</name>
    <dbReference type="NCBI Taxonomy" id="2825725"/>
    <lineage>
        <taxon>Viruses</taxon>
        <taxon>Duplodnaviria</taxon>
        <taxon>Heunggongvirae</taxon>
        <taxon>Uroviricota</taxon>
        <taxon>Caudoviricetes</taxon>
    </lineage>
</organism>
<name>A0A8S5TX88_9CAUD</name>
<sequence length="90" mass="10659">MFIINHYTTIMIYAANTSFMFQPIVYLLYIFLIMEVQCITFRANSEYYRIVLNVPIVGSSHDELRANAKKEVEQYMFKNSIPGPYRLCFL</sequence>
<feature type="transmembrane region" description="Helical" evidence="1">
    <location>
        <begin position="12"/>
        <end position="34"/>
    </location>
</feature>
<keyword evidence="1" id="KW-1133">Transmembrane helix</keyword>
<evidence type="ECO:0000313" key="2">
    <source>
        <dbReference type="EMBL" id="DAF86808.1"/>
    </source>
</evidence>
<evidence type="ECO:0000256" key="1">
    <source>
        <dbReference type="SAM" id="Phobius"/>
    </source>
</evidence>